<evidence type="ECO:0000313" key="12">
    <source>
        <dbReference type="Proteomes" id="UP001154282"/>
    </source>
</evidence>
<evidence type="ECO:0000256" key="6">
    <source>
        <dbReference type="ARBA" id="ARBA00023098"/>
    </source>
</evidence>
<dbReference type="PIRSF" id="PIRSF037006">
    <property type="entry name" value="Wax_synthase"/>
    <property type="match status" value="1"/>
</dbReference>
<evidence type="ECO:0000256" key="3">
    <source>
        <dbReference type="ARBA" id="ARBA00022679"/>
    </source>
</evidence>
<evidence type="ECO:0000256" key="7">
    <source>
        <dbReference type="ARBA" id="ARBA00023136"/>
    </source>
</evidence>
<keyword evidence="6" id="KW-0443">Lipid metabolism</keyword>
<feature type="transmembrane region" description="Helical" evidence="9">
    <location>
        <begin position="249"/>
        <end position="273"/>
    </location>
</feature>
<evidence type="ECO:0000259" key="10">
    <source>
        <dbReference type="Pfam" id="PF13813"/>
    </source>
</evidence>
<dbReference type="InterPro" id="IPR032805">
    <property type="entry name" value="Wax_synthase_dom"/>
</dbReference>
<evidence type="ECO:0000256" key="1">
    <source>
        <dbReference type="ARBA" id="ARBA00004141"/>
    </source>
</evidence>
<keyword evidence="5 9" id="KW-1133">Transmembrane helix</keyword>
<dbReference type="Pfam" id="PF13813">
    <property type="entry name" value="MBOAT_2"/>
    <property type="match status" value="1"/>
</dbReference>
<keyword evidence="12" id="KW-1185">Reference proteome</keyword>
<proteinExistence type="inferred from homology"/>
<organism evidence="11 12">
    <name type="scientific">Linum tenue</name>
    <dbReference type="NCBI Taxonomy" id="586396"/>
    <lineage>
        <taxon>Eukaryota</taxon>
        <taxon>Viridiplantae</taxon>
        <taxon>Streptophyta</taxon>
        <taxon>Embryophyta</taxon>
        <taxon>Tracheophyta</taxon>
        <taxon>Spermatophyta</taxon>
        <taxon>Magnoliopsida</taxon>
        <taxon>eudicotyledons</taxon>
        <taxon>Gunneridae</taxon>
        <taxon>Pentapetalae</taxon>
        <taxon>rosids</taxon>
        <taxon>fabids</taxon>
        <taxon>Malpighiales</taxon>
        <taxon>Linaceae</taxon>
        <taxon>Linum</taxon>
    </lineage>
</organism>
<feature type="domain" description="Wax synthase" evidence="10">
    <location>
        <begin position="201"/>
        <end position="287"/>
    </location>
</feature>
<dbReference type="InterPro" id="IPR017088">
    <property type="entry name" value="Wax_synthase_Magnoliopsida"/>
</dbReference>
<comment type="subcellular location">
    <subcellularLocation>
        <location evidence="1">Membrane</location>
        <topology evidence="1">Multi-pass membrane protein</topology>
    </subcellularLocation>
</comment>
<feature type="transmembrane region" description="Helical" evidence="9">
    <location>
        <begin position="279"/>
        <end position="299"/>
    </location>
</feature>
<gene>
    <name evidence="11" type="ORF">LITE_LOCUS2201</name>
</gene>
<feature type="transmembrane region" description="Helical" evidence="9">
    <location>
        <begin position="311"/>
        <end position="337"/>
    </location>
</feature>
<evidence type="ECO:0000256" key="9">
    <source>
        <dbReference type="SAM" id="Phobius"/>
    </source>
</evidence>
<feature type="transmembrane region" description="Helical" evidence="9">
    <location>
        <begin position="349"/>
        <end position="372"/>
    </location>
</feature>
<protein>
    <recommendedName>
        <fullName evidence="10">Wax synthase domain-containing protein</fullName>
    </recommendedName>
</protein>
<evidence type="ECO:0000256" key="4">
    <source>
        <dbReference type="ARBA" id="ARBA00022692"/>
    </source>
</evidence>
<dbReference type="PANTHER" id="PTHR31595">
    <property type="entry name" value="LONG-CHAIN-ALCOHOL O-FATTY-ACYLTRANSFERASE 3-RELATED"/>
    <property type="match status" value="1"/>
</dbReference>
<keyword evidence="3" id="KW-0808">Transferase</keyword>
<evidence type="ECO:0000256" key="2">
    <source>
        <dbReference type="ARBA" id="ARBA00007282"/>
    </source>
</evidence>
<feature type="transmembrane region" description="Helical" evidence="9">
    <location>
        <begin position="12"/>
        <end position="29"/>
    </location>
</feature>
<dbReference type="PANTHER" id="PTHR31595:SF70">
    <property type="entry name" value="LONG-CHAIN-ALCOHOL O-FATTY-ACYLTRANSFERASE 3-RELATED"/>
    <property type="match status" value="1"/>
</dbReference>
<name>A0AAV0H3W7_9ROSI</name>
<dbReference type="GO" id="GO:0016020">
    <property type="term" value="C:membrane"/>
    <property type="evidence" value="ECO:0007669"/>
    <property type="project" value="UniProtKB-SubCell"/>
</dbReference>
<dbReference type="GO" id="GO:0006629">
    <property type="term" value="P:lipid metabolic process"/>
    <property type="evidence" value="ECO:0007669"/>
    <property type="project" value="UniProtKB-KW"/>
</dbReference>
<evidence type="ECO:0000256" key="8">
    <source>
        <dbReference type="ARBA" id="ARBA00023315"/>
    </source>
</evidence>
<evidence type="ECO:0000256" key="5">
    <source>
        <dbReference type="ARBA" id="ARBA00022989"/>
    </source>
</evidence>
<comment type="similarity">
    <text evidence="2">Belongs to the wax synthase family.</text>
</comment>
<dbReference type="Proteomes" id="UP001154282">
    <property type="component" value="Unassembled WGS sequence"/>
</dbReference>
<keyword evidence="7 9" id="KW-0472">Membrane</keyword>
<dbReference type="AlphaFoldDB" id="A0AAV0H3W7"/>
<sequence length="375" mass="43104">MDDELKNFTKVWTWAFLCLTYAYFISSKLPKGLPRLISLLPVLYLFTVTFPLSLHSVHLGAPTAFFLSWLATFKLLLLSLDLPPLSPPPPSLLHFISLASLPVKLKPRENDSDFLQSAETMQYQIRDRSSKEQTTFLPRPSILFALKFALLLALFNVYDYRPFIHPLLIHALHCLHLYLELEFFLTLVAVPARTLLGFELEPQFDEPYLSTSLQDFWGRRWNLIVTGILRPTVYLPVRRVGEGVIGRRWAALPAVVASFVVSGLMHEVIYYYLTRARPTWEVTWFFVIHGVCVAAEVAVKKWAREREKGWGWLWLPPVVSAPLTVGFVAVTGLWLFFPQVVRNGVIERIVGEYSIFVGFLWSRFNTVFSLFFSDS</sequence>
<dbReference type="EMBL" id="CAMGYJ010000002">
    <property type="protein sequence ID" value="CAI0379283.1"/>
    <property type="molecule type" value="Genomic_DNA"/>
</dbReference>
<dbReference type="GO" id="GO:0008374">
    <property type="term" value="F:O-acyltransferase activity"/>
    <property type="evidence" value="ECO:0007669"/>
    <property type="project" value="InterPro"/>
</dbReference>
<comment type="caution">
    <text evidence="11">The sequence shown here is derived from an EMBL/GenBank/DDBJ whole genome shotgun (WGS) entry which is preliminary data.</text>
</comment>
<reference evidence="11" key="1">
    <citation type="submission" date="2022-08" db="EMBL/GenBank/DDBJ databases">
        <authorList>
            <person name="Gutierrez-Valencia J."/>
        </authorList>
    </citation>
    <scope>NUCLEOTIDE SEQUENCE</scope>
</reference>
<evidence type="ECO:0000313" key="11">
    <source>
        <dbReference type="EMBL" id="CAI0379283.1"/>
    </source>
</evidence>
<feature type="transmembrane region" description="Helical" evidence="9">
    <location>
        <begin position="36"/>
        <end position="54"/>
    </location>
</feature>
<keyword evidence="8" id="KW-0012">Acyltransferase</keyword>
<feature type="transmembrane region" description="Helical" evidence="9">
    <location>
        <begin position="136"/>
        <end position="155"/>
    </location>
</feature>
<dbReference type="InterPro" id="IPR044851">
    <property type="entry name" value="Wax_synthase"/>
</dbReference>
<keyword evidence="4 9" id="KW-0812">Transmembrane</keyword>
<accession>A0AAV0H3W7</accession>